<feature type="domain" description="Zona occludens toxin N-terminal" evidence="3">
    <location>
        <begin position="116"/>
        <end position="235"/>
    </location>
</feature>
<evidence type="ECO:0000256" key="2">
    <source>
        <dbReference type="SAM" id="Phobius"/>
    </source>
</evidence>
<keyword evidence="2" id="KW-1133">Transmembrane helix</keyword>
<feature type="transmembrane region" description="Helical" evidence="2">
    <location>
        <begin position="244"/>
        <end position="266"/>
    </location>
</feature>
<evidence type="ECO:0000259" key="3">
    <source>
        <dbReference type="Pfam" id="PF05707"/>
    </source>
</evidence>
<dbReference type="EMBL" id="SGUG01000003">
    <property type="protein sequence ID" value="MDG0861307.1"/>
    <property type="molecule type" value="Genomic_DNA"/>
</dbReference>
<keyword evidence="2" id="KW-0472">Membrane</keyword>
<keyword evidence="2" id="KW-0812">Transmembrane</keyword>
<evidence type="ECO:0000313" key="4">
    <source>
        <dbReference type="EMBL" id="MDG0861307.1"/>
    </source>
</evidence>
<reference evidence="4" key="1">
    <citation type="submission" date="2019-02" db="EMBL/GenBank/DDBJ databases">
        <title>Draft genome of the type strain Pelomonas aquatica CCUG 52575T.</title>
        <authorList>
            <person name="Gomila M."/>
            <person name="Lalucat J."/>
        </authorList>
    </citation>
    <scope>NUCLEOTIDE SEQUENCE</scope>
    <source>
        <strain evidence="4">CCUG 52575</strain>
    </source>
</reference>
<comment type="caution">
    <text evidence="4">The sequence shown here is derived from an EMBL/GenBank/DDBJ whole genome shotgun (WGS) entry which is preliminary data.</text>
</comment>
<feature type="region of interest" description="Disordered" evidence="1">
    <location>
        <begin position="277"/>
        <end position="310"/>
    </location>
</feature>
<dbReference type="InterPro" id="IPR027417">
    <property type="entry name" value="P-loop_NTPase"/>
</dbReference>
<dbReference type="Proteomes" id="UP001152766">
    <property type="component" value="Unassembled WGS sequence"/>
</dbReference>
<sequence length="414" mass="45267">MGVHNLVTGLNGHGKTLFVVATKLRPLADQTVNYKGRDIPRRLVNGGIPELLLDHELMEVPEIDPEVFVDEWATALRNPSDPPIQFVRRVVVNSKSQALGWVACGPDDDGAEPNICTAVNWWTWCAPGDVIVIDECQRLFRPMASGRRIPKFIAQLETARHYGVEFIYMTQHPQLLHVNVRNLVGPHEDVRRIFGTARCMVYQWDKVSNPDRINKATGRMWQHDKTAYGLYKSSQLHNKFSMRLPLAAFVLIPALIGTGYFFWWLVWGRSHHAPAPGAPAAVSTAAAPSTPPQPAQNASGASPGGRTGSAWPVTEADAYRLDREPYAGRGLQIEGGYEVNGKPVAYFGLVQDGQRIATVTLAELVHAGYSYTAVAPCAGLLRFGDRERVLSCGQRGVVERAASPAAAASSGSVT</sequence>
<protein>
    <recommendedName>
        <fullName evidence="3">Zona occludens toxin N-terminal domain-containing protein</fullName>
    </recommendedName>
</protein>
<evidence type="ECO:0000256" key="1">
    <source>
        <dbReference type="SAM" id="MobiDB-lite"/>
    </source>
</evidence>
<name>A0A9X4LD57_9BURK</name>
<keyword evidence="5" id="KW-1185">Reference proteome</keyword>
<gene>
    <name evidence="4" type="ORF">EXJ73_02310</name>
</gene>
<dbReference type="RefSeq" id="WP_268147023.1">
    <property type="nucleotide sequence ID" value="NZ_JAPPUW010000002.1"/>
</dbReference>
<accession>A0A9X4LD57</accession>
<dbReference type="InterPro" id="IPR008900">
    <property type="entry name" value="Zot_N"/>
</dbReference>
<feature type="compositionally biased region" description="Low complexity" evidence="1">
    <location>
        <begin position="277"/>
        <end position="288"/>
    </location>
</feature>
<organism evidence="4 5">
    <name type="scientific">Pelomonas aquatica</name>
    <dbReference type="NCBI Taxonomy" id="431058"/>
    <lineage>
        <taxon>Bacteria</taxon>
        <taxon>Pseudomonadati</taxon>
        <taxon>Pseudomonadota</taxon>
        <taxon>Betaproteobacteria</taxon>
        <taxon>Burkholderiales</taxon>
        <taxon>Sphaerotilaceae</taxon>
        <taxon>Roseateles</taxon>
    </lineage>
</organism>
<proteinExistence type="predicted"/>
<dbReference type="Pfam" id="PF05707">
    <property type="entry name" value="Zot"/>
    <property type="match status" value="1"/>
</dbReference>
<dbReference type="Gene3D" id="3.40.50.300">
    <property type="entry name" value="P-loop containing nucleotide triphosphate hydrolases"/>
    <property type="match status" value="1"/>
</dbReference>
<evidence type="ECO:0000313" key="5">
    <source>
        <dbReference type="Proteomes" id="UP001152766"/>
    </source>
</evidence>
<dbReference type="AlphaFoldDB" id="A0A9X4LD57"/>